<gene>
    <name evidence="2" type="ORF">ACFFTL_18135</name>
</gene>
<dbReference type="Gene3D" id="3.30.70.100">
    <property type="match status" value="1"/>
</dbReference>
<evidence type="ECO:0000313" key="2">
    <source>
        <dbReference type="EMBL" id="MFB9574171.1"/>
    </source>
</evidence>
<sequence length="106" mass="12407">MYYEIRRYQIQPGRREEWVRYMEDVIIPFQTAQGMDVTASFVDDEDEDGYVWMRRFKDEADSDALYAAVYEHDRWKSEIGPAAAALMVTDKTVVTRVTPTSASQLR</sequence>
<name>A0ABV5RAQ3_9ACTN</name>
<organism evidence="2 3">
    <name type="scientific">Streptomyces yanii</name>
    <dbReference type="NCBI Taxonomy" id="78510"/>
    <lineage>
        <taxon>Bacteria</taxon>
        <taxon>Bacillati</taxon>
        <taxon>Actinomycetota</taxon>
        <taxon>Actinomycetes</taxon>
        <taxon>Kitasatosporales</taxon>
        <taxon>Streptomycetaceae</taxon>
        <taxon>Streptomyces</taxon>
    </lineage>
</organism>
<dbReference type="InterPro" id="IPR011008">
    <property type="entry name" value="Dimeric_a/b-barrel"/>
</dbReference>
<dbReference type="EMBL" id="JBHMCG010000079">
    <property type="protein sequence ID" value="MFB9574171.1"/>
    <property type="molecule type" value="Genomic_DNA"/>
</dbReference>
<dbReference type="RefSeq" id="WP_345519848.1">
    <property type="nucleotide sequence ID" value="NZ_BAAAXD010000055.1"/>
</dbReference>
<evidence type="ECO:0000259" key="1">
    <source>
        <dbReference type="Pfam" id="PF07978"/>
    </source>
</evidence>
<protein>
    <submittedName>
        <fullName evidence="2">NIPSNAP family protein</fullName>
    </submittedName>
</protein>
<comment type="caution">
    <text evidence="2">The sequence shown here is derived from an EMBL/GenBank/DDBJ whole genome shotgun (WGS) entry which is preliminary data.</text>
</comment>
<dbReference type="SUPFAM" id="SSF54909">
    <property type="entry name" value="Dimeric alpha+beta barrel"/>
    <property type="match status" value="1"/>
</dbReference>
<keyword evidence="3" id="KW-1185">Reference proteome</keyword>
<proteinExistence type="predicted"/>
<dbReference type="InterPro" id="IPR012577">
    <property type="entry name" value="NIPSNAP"/>
</dbReference>
<dbReference type="Pfam" id="PF07978">
    <property type="entry name" value="NIPSNAP"/>
    <property type="match status" value="1"/>
</dbReference>
<accession>A0ABV5RAQ3</accession>
<feature type="domain" description="NIPSNAP" evidence="1">
    <location>
        <begin position="3"/>
        <end position="103"/>
    </location>
</feature>
<evidence type="ECO:0000313" key="3">
    <source>
        <dbReference type="Proteomes" id="UP001589710"/>
    </source>
</evidence>
<reference evidence="2 3" key="1">
    <citation type="submission" date="2024-09" db="EMBL/GenBank/DDBJ databases">
        <authorList>
            <person name="Sun Q."/>
            <person name="Mori K."/>
        </authorList>
    </citation>
    <scope>NUCLEOTIDE SEQUENCE [LARGE SCALE GENOMIC DNA]</scope>
    <source>
        <strain evidence="2 3">JCM 3331</strain>
    </source>
</reference>
<dbReference type="Proteomes" id="UP001589710">
    <property type="component" value="Unassembled WGS sequence"/>
</dbReference>